<evidence type="ECO:0000313" key="12">
    <source>
        <dbReference type="EMBL" id="OAY30847.1"/>
    </source>
</evidence>
<feature type="binding site" evidence="8">
    <location>
        <position position="12"/>
    </location>
    <ligand>
        <name>Zn(2+)</name>
        <dbReference type="ChEBI" id="CHEBI:29105"/>
        <label>1</label>
    </ligand>
</feature>
<name>A0A251JA34_MANES</name>
<evidence type="ECO:0000256" key="7">
    <source>
        <dbReference type="PIRNR" id="PIRNR005586"/>
    </source>
</evidence>
<evidence type="ECO:0000256" key="9">
    <source>
        <dbReference type="PIRSR" id="PIRSR005586-2"/>
    </source>
</evidence>
<comment type="function">
    <text evidence="7">DNA-dependent RNA polymerase catalyzes the transcription of DNA into RNA using the four ribonucleoside triphosphates as substrates.</text>
</comment>
<dbReference type="AlphaFoldDB" id="A0A251JA34"/>
<evidence type="ECO:0000256" key="2">
    <source>
        <dbReference type="ARBA" id="ARBA00022478"/>
    </source>
</evidence>
<feature type="zinc finger region" description="C4-type" evidence="9">
    <location>
        <begin position="12"/>
        <end position="32"/>
    </location>
</feature>
<dbReference type="SUPFAM" id="SSF57783">
    <property type="entry name" value="Zinc beta-ribbon"/>
    <property type="match status" value="1"/>
</dbReference>
<dbReference type="SMART" id="SM00440">
    <property type="entry name" value="ZnF_C2C2"/>
    <property type="match status" value="1"/>
</dbReference>
<feature type="binding site" evidence="8">
    <location>
        <position position="107"/>
    </location>
    <ligand>
        <name>Zn(2+)</name>
        <dbReference type="ChEBI" id="CHEBI:29105"/>
        <label>2</label>
    </ligand>
</feature>
<keyword evidence="10" id="KW-0732">Signal</keyword>
<reference evidence="12 13" key="1">
    <citation type="submission" date="2016-02" db="EMBL/GenBank/DDBJ databases">
        <title>WGS assembly of Manihot esculenta.</title>
        <authorList>
            <person name="Bredeson J.V."/>
            <person name="Prochnik S.E."/>
            <person name="Lyons J.B."/>
            <person name="Schmutz J."/>
            <person name="Grimwood J."/>
            <person name="Vrebalov J."/>
            <person name="Bart R.S."/>
            <person name="Amuge T."/>
            <person name="Ferguson M.E."/>
            <person name="Green R."/>
            <person name="Putnam N."/>
            <person name="Stites J."/>
            <person name="Rounsley S."/>
            <person name="Rokhsar D.S."/>
        </authorList>
    </citation>
    <scope>NUCLEOTIDE SEQUENCE [LARGE SCALE GENOMIC DNA]</scope>
    <source>
        <strain evidence="13">cv. AM560-2</strain>
        <tissue evidence="12">Leaf</tissue>
    </source>
</reference>
<dbReference type="Gramene" id="Manes.14G063600.5.v8.1">
    <property type="protein sequence ID" value="Manes.14G063600.5.v8.1.CDS"/>
    <property type="gene ID" value="Manes.14G063600.v8.1"/>
</dbReference>
<feature type="binding site" evidence="8">
    <location>
        <position position="32"/>
    </location>
    <ligand>
        <name>Zn(2+)</name>
        <dbReference type="ChEBI" id="CHEBI:29105"/>
        <label>1</label>
    </ligand>
</feature>
<feature type="binding site" evidence="8">
    <location>
        <position position="82"/>
    </location>
    <ligand>
        <name>Zn(2+)</name>
        <dbReference type="ChEBI" id="CHEBI:29105"/>
        <label>2</label>
    </ligand>
</feature>
<keyword evidence="6 7" id="KW-0539">Nucleus</keyword>
<dbReference type="OMA" id="DHICTKC"/>
<keyword evidence="13" id="KW-1185">Reference proteome</keyword>
<dbReference type="GO" id="GO:0006363">
    <property type="term" value="P:termination of RNA polymerase I transcription"/>
    <property type="evidence" value="ECO:0000318"/>
    <property type="project" value="GO_Central"/>
</dbReference>
<protein>
    <recommendedName>
        <fullName evidence="7">DNA-directed RNA polymerase subunit</fullName>
    </recommendedName>
</protein>
<dbReference type="OrthoDB" id="10056816at2759"/>
<dbReference type="GO" id="GO:0003676">
    <property type="term" value="F:nucleic acid binding"/>
    <property type="evidence" value="ECO:0007669"/>
    <property type="project" value="InterPro"/>
</dbReference>
<keyword evidence="2 7" id="KW-0240">DNA-directed RNA polymerase</keyword>
<evidence type="ECO:0000256" key="10">
    <source>
        <dbReference type="SAM" id="SignalP"/>
    </source>
</evidence>
<dbReference type="Gene3D" id="2.20.25.10">
    <property type="match status" value="1"/>
</dbReference>
<evidence type="ECO:0000256" key="8">
    <source>
        <dbReference type="PIRSR" id="PIRSR005586-1"/>
    </source>
</evidence>
<feature type="binding site" evidence="8">
    <location>
        <position position="29"/>
    </location>
    <ligand>
        <name>Zn(2+)</name>
        <dbReference type="ChEBI" id="CHEBI:29105"/>
        <label>1</label>
    </ligand>
</feature>
<feature type="binding site" evidence="8">
    <location>
        <position position="79"/>
    </location>
    <ligand>
        <name>Zn(2+)</name>
        <dbReference type="ChEBI" id="CHEBI:29105"/>
        <label>2</label>
    </ligand>
</feature>
<dbReference type="GO" id="GO:0005736">
    <property type="term" value="C:RNA polymerase I complex"/>
    <property type="evidence" value="ECO:0000318"/>
    <property type="project" value="GO_Central"/>
</dbReference>
<evidence type="ECO:0000256" key="1">
    <source>
        <dbReference type="ARBA" id="ARBA00004604"/>
    </source>
</evidence>
<dbReference type="Proteomes" id="UP000091857">
    <property type="component" value="Chromosome 14"/>
</dbReference>
<gene>
    <name evidence="12" type="ORF">MANES_14G063600</name>
</gene>
<comment type="similarity">
    <text evidence="7">Belongs to the archaeal rpoM/eukaryotic RPA12/RPB9/RPC11 RNA polymerase family.</text>
</comment>
<dbReference type="PROSITE" id="PS00466">
    <property type="entry name" value="ZF_TFIIS_1"/>
    <property type="match status" value="1"/>
</dbReference>
<evidence type="ECO:0000256" key="4">
    <source>
        <dbReference type="ARBA" id="ARBA00022771"/>
    </source>
</evidence>
<dbReference type="PANTHER" id="PTHR11239">
    <property type="entry name" value="DNA-DIRECTED RNA POLYMERASE"/>
    <property type="match status" value="1"/>
</dbReference>
<dbReference type="CDD" id="cd10507">
    <property type="entry name" value="Zn-ribbon_RPA12"/>
    <property type="match status" value="1"/>
</dbReference>
<feature type="domain" description="TFIIS-type" evidence="11">
    <location>
        <begin position="75"/>
        <end position="115"/>
    </location>
</feature>
<dbReference type="InterPro" id="IPR034004">
    <property type="entry name" value="Zn_ribbon_RPA12_C"/>
</dbReference>
<dbReference type="GO" id="GO:0008270">
    <property type="term" value="F:zinc ion binding"/>
    <property type="evidence" value="ECO:0007669"/>
    <property type="project" value="UniProtKB-KW"/>
</dbReference>
<organism evidence="12 13">
    <name type="scientific">Manihot esculenta</name>
    <name type="common">Cassava</name>
    <name type="synonym">Jatropha manihot</name>
    <dbReference type="NCBI Taxonomy" id="3983"/>
    <lineage>
        <taxon>Eukaryota</taxon>
        <taxon>Viridiplantae</taxon>
        <taxon>Streptophyta</taxon>
        <taxon>Embryophyta</taxon>
        <taxon>Tracheophyta</taxon>
        <taxon>Spermatophyta</taxon>
        <taxon>Magnoliopsida</taxon>
        <taxon>eudicotyledons</taxon>
        <taxon>Gunneridae</taxon>
        <taxon>Pentapetalae</taxon>
        <taxon>rosids</taxon>
        <taxon>fabids</taxon>
        <taxon>Malpighiales</taxon>
        <taxon>Euphorbiaceae</taxon>
        <taxon>Crotonoideae</taxon>
        <taxon>Manihoteae</taxon>
        <taxon>Manihot</taxon>
    </lineage>
</organism>
<dbReference type="InterPro" id="IPR001222">
    <property type="entry name" value="Znf_TFIIS"/>
</dbReference>
<dbReference type="STRING" id="3983.A0A251JA34"/>
<feature type="binding site" evidence="8">
    <location>
        <position position="15"/>
    </location>
    <ligand>
        <name>Zn(2+)</name>
        <dbReference type="ChEBI" id="CHEBI:29105"/>
        <label>1</label>
    </ligand>
</feature>
<evidence type="ECO:0000259" key="11">
    <source>
        <dbReference type="PROSITE" id="PS51133"/>
    </source>
</evidence>
<dbReference type="InterPro" id="IPR012164">
    <property type="entry name" value="Rpa12/Rpb9/Rpc10/TFS"/>
</dbReference>
<dbReference type="EMBL" id="CM004400">
    <property type="protein sequence ID" value="OAY30847.1"/>
    <property type="molecule type" value="Genomic_DNA"/>
</dbReference>
<comment type="subcellular location">
    <subcellularLocation>
        <location evidence="1">Nucleus</location>
        <location evidence="1">Nucleolus</location>
    </subcellularLocation>
</comment>
<evidence type="ECO:0000256" key="6">
    <source>
        <dbReference type="ARBA" id="ARBA00023242"/>
    </source>
</evidence>
<keyword evidence="5 8" id="KW-0862">Zinc</keyword>
<proteinExistence type="inferred from homology"/>
<keyword evidence="3 8" id="KW-0479">Metal-binding</keyword>
<feature type="signal peptide" evidence="10">
    <location>
        <begin position="1"/>
        <end position="20"/>
    </location>
</feature>
<feature type="binding site" evidence="8">
    <location>
        <position position="110"/>
    </location>
    <ligand>
        <name>Zn(2+)</name>
        <dbReference type="ChEBI" id="CHEBI:29105"/>
        <label>2</label>
    </ligand>
</feature>
<sequence>MSLARAAAFMFCDLCGTMLSLKTTEYAECPLCKFKKSAKEVCGKEIRYKVTAEDMRRDLGISHFGGKMEVKDMEINKKCEKCSNTKLKFSTRQMRSADEGQTTFYHCPSCLHTFSEN</sequence>
<keyword evidence="4 9" id="KW-0863">Zinc-finger</keyword>
<evidence type="ECO:0000256" key="5">
    <source>
        <dbReference type="ARBA" id="ARBA00022833"/>
    </source>
</evidence>
<keyword evidence="7" id="KW-0804">Transcription</keyword>
<accession>A0A251JA34</accession>
<feature type="chain" id="PRO_5011914124" description="DNA-directed RNA polymerase subunit" evidence="10">
    <location>
        <begin position="21"/>
        <end position="117"/>
    </location>
</feature>
<dbReference type="EMBL" id="CM004400">
    <property type="protein sequence ID" value="OAY30846.1"/>
    <property type="molecule type" value="Genomic_DNA"/>
</dbReference>
<evidence type="ECO:0000256" key="3">
    <source>
        <dbReference type="ARBA" id="ARBA00022723"/>
    </source>
</evidence>
<evidence type="ECO:0000313" key="13">
    <source>
        <dbReference type="Proteomes" id="UP000091857"/>
    </source>
</evidence>
<dbReference type="PANTHER" id="PTHR11239:SF14">
    <property type="entry name" value="DNA-DIRECTED RNA POLYMERASE I SUBUNIT RPA12"/>
    <property type="match status" value="1"/>
</dbReference>
<dbReference type="GO" id="GO:0003899">
    <property type="term" value="F:DNA-directed RNA polymerase activity"/>
    <property type="evidence" value="ECO:0007669"/>
    <property type="project" value="InterPro"/>
</dbReference>
<dbReference type="PROSITE" id="PS51133">
    <property type="entry name" value="ZF_TFIIS_2"/>
    <property type="match status" value="1"/>
</dbReference>
<dbReference type="Pfam" id="PF01096">
    <property type="entry name" value="Zn_ribbon_TFIIS"/>
    <property type="match status" value="1"/>
</dbReference>
<dbReference type="PIRSF" id="PIRSF005586">
    <property type="entry name" value="RNApol_RpoM"/>
    <property type="match status" value="1"/>
</dbReference>